<dbReference type="AlphaFoldDB" id="A0A840WAW5"/>
<sequence length="83" mass="9160">MRALPGFPADHTEKGDRNRLAHLERAGAVLDELAPERLTGDERAGLALPRTELERRRGRAGRQSGTLWGVCRRGDAVFAVRLS</sequence>
<dbReference type="RefSeq" id="WP_184360966.1">
    <property type="nucleotide sequence ID" value="NZ_BAAAKM010000083.1"/>
</dbReference>
<name>A0A840WAW5_9ACTN</name>
<accession>A0A840WAW5</accession>
<dbReference type="Proteomes" id="UP000579647">
    <property type="component" value="Unassembled WGS sequence"/>
</dbReference>
<proteinExistence type="predicted"/>
<evidence type="ECO:0000313" key="1">
    <source>
        <dbReference type="EMBL" id="MBB5489185.1"/>
    </source>
</evidence>
<organism evidence="1 2">
    <name type="scientific">Nocardiopsis metallicus</name>
    <dbReference type="NCBI Taxonomy" id="179819"/>
    <lineage>
        <taxon>Bacteria</taxon>
        <taxon>Bacillati</taxon>
        <taxon>Actinomycetota</taxon>
        <taxon>Actinomycetes</taxon>
        <taxon>Streptosporangiales</taxon>
        <taxon>Nocardiopsidaceae</taxon>
        <taxon>Nocardiopsis</taxon>
    </lineage>
</organism>
<comment type="caution">
    <text evidence="1">The sequence shown here is derived from an EMBL/GenBank/DDBJ whole genome shotgun (WGS) entry which is preliminary data.</text>
</comment>
<dbReference type="EMBL" id="JACHDO010000001">
    <property type="protein sequence ID" value="MBB5489185.1"/>
    <property type="molecule type" value="Genomic_DNA"/>
</dbReference>
<evidence type="ECO:0000313" key="2">
    <source>
        <dbReference type="Proteomes" id="UP000579647"/>
    </source>
</evidence>
<keyword evidence="2" id="KW-1185">Reference proteome</keyword>
<reference evidence="1 2" key="1">
    <citation type="submission" date="2020-08" db="EMBL/GenBank/DDBJ databases">
        <title>Sequencing the genomes of 1000 actinobacteria strains.</title>
        <authorList>
            <person name="Klenk H.-P."/>
        </authorList>
    </citation>
    <scope>NUCLEOTIDE SEQUENCE [LARGE SCALE GENOMIC DNA]</scope>
    <source>
        <strain evidence="1 2">DSM 44598</strain>
    </source>
</reference>
<protein>
    <submittedName>
        <fullName evidence="1">Uncharacterized protein</fullName>
    </submittedName>
</protein>
<gene>
    <name evidence="1" type="ORF">HNR07_000322</name>
</gene>